<name>A0A0G1E707_9BACT</name>
<evidence type="ECO:0000313" key="1">
    <source>
        <dbReference type="EMBL" id="KKS70348.1"/>
    </source>
</evidence>
<sequence>MRKVTNDVLQRITSLRQRGYSLPEISREVGISKSTALRYVQDVDILPGYRQDWFGKRGGSRKRKYIKEKEALEEARNLVGQLSSKEKLLFISALYWAEGNKKDFILTNTDPLLVKVFVEGLIGVLGINKDRLQVSLRLYEDIDKERSLDFWSQLTGVAKERFINVHILPGKKKGKLEYGMCRVRVAKGGDLLKKVLAINSLVASCPRSSVDRTQTS</sequence>
<dbReference type="Gene3D" id="1.10.10.60">
    <property type="entry name" value="Homeodomain-like"/>
    <property type="match status" value="1"/>
</dbReference>
<dbReference type="Proteomes" id="UP000034785">
    <property type="component" value="Unassembled WGS sequence"/>
</dbReference>
<reference evidence="1 2" key="1">
    <citation type="journal article" date="2015" name="Nature">
        <title>rRNA introns, odd ribosomes, and small enigmatic genomes across a large radiation of phyla.</title>
        <authorList>
            <person name="Brown C.T."/>
            <person name="Hug L.A."/>
            <person name="Thomas B.C."/>
            <person name="Sharon I."/>
            <person name="Castelle C.J."/>
            <person name="Singh A."/>
            <person name="Wilkins M.J."/>
            <person name="Williams K.H."/>
            <person name="Banfield J.F."/>
        </authorList>
    </citation>
    <scope>NUCLEOTIDE SEQUENCE [LARGE SCALE GENOMIC DNA]</scope>
</reference>
<protein>
    <recommendedName>
        <fullName evidence="3">Resolvase helix-turn-helix domain protein</fullName>
    </recommendedName>
</protein>
<evidence type="ECO:0008006" key="3">
    <source>
        <dbReference type="Google" id="ProtNLM"/>
    </source>
</evidence>
<dbReference type="AlphaFoldDB" id="A0A0G1E707"/>
<gene>
    <name evidence="1" type="ORF">UV41_C0026G0005</name>
</gene>
<evidence type="ECO:0000313" key="2">
    <source>
        <dbReference type="Proteomes" id="UP000034785"/>
    </source>
</evidence>
<comment type="caution">
    <text evidence="1">The sequence shown here is derived from an EMBL/GenBank/DDBJ whole genome shotgun (WGS) entry which is preliminary data.</text>
</comment>
<organism evidence="1 2">
    <name type="scientific">Candidatus Daviesbacteria bacterium GW2011_GWA2_42_7</name>
    <dbReference type="NCBI Taxonomy" id="1618425"/>
    <lineage>
        <taxon>Bacteria</taxon>
        <taxon>Candidatus Daviesiibacteriota</taxon>
    </lineage>
</organism>
<accession>A0A0G1E707</accession>
<dbReference type="EMBL" id="LCEJ01000026">
    <property type="protein sequence ID" value="KKS70348.1"/>
    <property type="molecule type" value="Genomic_DNA"/>
</dbReference>
<proteinExistence type="predicted"/>